<feature type="domain" description="FAD-dependent oxidoreductase 2 FAD-binding" evidence="6">
    <location>
        <begin position="153"/>
        <end position="185"/>
    </location>
</feature>
<evidence type="ECO:0000259" key="6">
    <source>
        <dbReference type="Pfam" id="PF00890"/>
    </source>
</evidence>
<feature type="domain" description="Glucose-methanol-choline oxidoreductase N-terminal" evidence="5">
    <location>
        <begin position="201"/>
        <end position="414"/>
    </location>
</feature>
<feature type="domain" description="Glucose-methanol-choline oxidoreductase C-terminal" evidence="7">
    <location>
        <begin position="490"/>
        <end position="624"/>
    </location>
</feature>
<evidence type="ECO:0000313" key="9">
    <source>
        <dbReference type="Proteomes" id="UP000235116"/>
    </source>
</evidence>
<dbReference type="GO" id="GO:0050660">
    <property type="term" value="F:flavin adenine dinucleotide binding"/>
    <property type="evidence" value="ECO:0007669"/>
    <property type="project" value="InterPro"/>
</dbReference>
<dbReference type="InterPro" id="IPR003953">
    <property type="entry name" value="FAD-dep_OxRdtase_2_FAD-bd"/>
</dbReference>
<evidence type="ECO:0000256" key="4">
    <source>
        <dbReference type="ARBA" id="ARBA00023002"/>
    </source>
</evidence>
<sequence>MSTVKPEMGDLRLLALIDALFPTGRIFPAPNTEALASRVMAQLESVPGATAAVTLALSALDARFFLATGTRFVSADPARRKAFLRQQQQSALSGRLLQLLSLPFRAAYLLDEETQRRSGGHSVRVPAQVERQRWQQQIMTVPELDGFTELEADVVVVGSGAGGAAAAYELASHGLAVLLLEEGQYHDRRDFTGRLTDVLPKLYRASGATIAIGNSVIPIPVGRSVGGTTTINSGTCLRTPDAILQQWSNAGLQGFEVDEMVPWFEQVEAMLHVQSADPRYVGPIGEVIARGAKRTLFSQAHPLQRNALGCDGQGLCQFGCPTDAKQSTNVSYVPRALEKGAFLLTGMKAQNILWQGPQVVGLEAQGQDNGIIKRVRIKTRQVVVAAGTFFTPLFLRKNGIRNPWLGRNLSIHPCGVVSGYFPDRQFDHARRIPQGFGVSDLAEEGILFEGGTPPFAAHGLMNPFLSDDYMDFIEQWQHTAYFGFMIRDSSRGRVSAGLHKDLPFIRYAMNQQDQTLFRRGLSLLARMQLRAGAEYVHLPGYRAVPRIYNERELDRVLARRLKPHQLAITAYHPLGTARIAASPNAGVCDADHRVFGCTGLYVMDGSSVPSSLGANPQVTIMAMALKAANALAKSVLAAC</sequence>
<dbReference type="InterPro" id="IPR007867">
    <property type="entry name" value="GMC_OxRtase_C"/>
</dbReference>
<keyword evidence="2" id="KW-0285">Flavoprotein</keyword>
<gene>
    <name evidence="8" type="ORF">Kalk_13390</name>
</gene>
<evidence type="ECO:0000259" key="5">
    <source>
        <dbReference type="Pfam" id="PF00732"/>
    </source>
</evidence>
<dbReference type="PRINTS" id="PR00411">
    <property type="entry name" value="PNDRDTASEI"/>
</dbReference>
<protein>
    <submittedName>
        <fullName evidence="8">GMC oxidoreductase</fullName>
    </submittedName>
</protein>
<keyword evidence="3" id="KW-0274">FAD</keyword>
<keyword evidence="4" id="KW-0560">Oxidoreductase</keyword>
<keyword evidence="9" id="KW-1185">Reference proteome</keyword>
<dbReference type="Proteomes" id="UP000235116">
    <property type="component" value="Chromosome"/>
</dbReference>
<dbReference type="GO" id="GO:0016614">
    <property type="term" value="F:oxidoreductase activity, acting on CH-OH group of donors"/>
    <property type="evidence" value="ECO:0007669"/>
    <property type="project" value="InterPro"/>
</dbReference>
<dbReference type="OrthoDB" id="9787779at2"/>
<dbReference type="Pfam" id="PF00732">
    <property type="entry name" value="GMC_oxred_N"/>
    <property type="match status" value="1"/>
</dbReference>
<evidence type="ECO:0000256" key="3">
    <source>
        <dbReference type="ARBA" id="ARBA00022827"/>
    </source>
</evidence>
<dbReference type="Gene3D" id="3.50.50.60">
    <property type="entry name" value="FAD/NAD(P)-binding domain"/>
    <property type="match status" value="2"/>
</dbReference>
<dbReference type="Pfam" id="PF05199">
    <property type="entry name" value="GMC_oxred_C"/>
    <property type="match status" value="1"/>
</dbReference>
<organism evidence="8 9">
    <name type="scientific">Ketobacter alkanivorans</name>
    <dbReference type="NCBI Taxonomy" id="1917421"/>
    <lineage>
        <taxon>Bacteria</taxon>
        <taxon>Pseudomonadati</taxon>
        <taxon>Pseudomonadota</taxon>
        <taxon>Gammaproteobacteria</taxon>
        <taxon>Pseudomonadales</taxon>
        <taxon>Ketobacteraceae</taxon>
        <taxon>Ketobacter</taxon>
    </lineage>
</organism>
<reference evidence="9" key="1">
    <citation type="submission" date="2017-08" db="EMBL/GenBank/DDBJ databases">
        <title>Direct submision.</title>
        <authorList>
            <person name="Kim S.-J."/>
            <person name="Rhee S.-K."/>
        </authorList>
    </citation>
    <scope>NUCLEOTIDE SEQUENCE [LARGE SCALE GENOMIC DNA]</scope>
    <source>
        <strain evidence="9">GI5</strain>
    </source>
</reference>
<evidence type="ECO:0000256" key="1">
    <source>
        <dbReference type="ARBA" id="ARBA00010790"/>
    </source>
</evidence>
<evidence type="ECO:0000259" key="7">
    <source>
        <dbReference type="Pfam" id="PF05199"/>
    </source>
</evidence>
<evidence type="ECO:0000313" key="8">
    <source>
        <dbReference type="EMBL" id="AUM13356.1"/>
    </source>
</evidence>
<dbReference type="InterPro" id="IPR000172">
    <property type="entry name" value="GMC_OxRdtase_N"/>
</dbReference>
<comment type="similarity">
    <text evidence="1">Belongs to the GMC oxidoreductase family.</text>
</comment>
<evidence type="ECO:0000256" key="2">
    <source>
        <dbReference type="ARBA" id="ARBA00022630"/>
    </source>
</evidence>
<dbReference type="InterPro" id="IPR036188">
    <property type="entry name" value="FAD/NAD-bd_sf"/>
</dbReference>
<name>A0A2K9LLY1_9GAMM</name>
<dbReference type="AlphaFoldDB" id="A0A2K9LLY1"/>
<dbReference type="EMBL" id="CP022684">
    <property type="protein sequence ID" value="AUM13356.1"/>
    <property type="molecule type" value="Genomic_DNA"/>
</dbReference>
<dbReference type="PANTHER" id="PTHR46056:SF12">
    <property type="entry name" value="LONG-CHAIN-ALCOHOL OXIDASE"/>
    <property type="match status" value="1"/>
</dbReference>
<dbReference type="KEGG" id="kak:Kalk_13390"/>
<dbReference type="SUPFAM" id="SSF51905">
    <property type="entry name" value="FAD/NAD(P)-binding domain"/>
    <property type="match status" value="1"/>
</dbReference>
<dbReference type="RefSeq" id="WP_101894734.1">
    <property type="nucleotide sequence ID" value="NZ_CP022684.1"/>
</dbReference>
<proteinExistence type="inferred from homology"/>
<dbReference type="PANTHER" id="PTHR46056">
    <property type="entry name" value="LONG-CHAIN-ALCOHOL OXIDASE"/>
    <property type="match status" value="1"/>
</dbReference>
<accession>A0A2K9LLY1</accession>
<dbReference type="Pfam" id="PF00890">
    <property type="entry name" value="FAD_binding_2"/>
    <property type="match status" value="1"/>
</dbReference>